<reference evidence="2 3" key="1">
    <citation type="submission" date="2021-01" db="EMBL/GenBank/DDBJ databases">
        <title>Biogeographic distribution of Paracoccus.</title>
        <authorList>
            <person name="Hollensteiner J."/>
            <person name="Leineberger J."/>
            <person name="Brinkhoff T."/>
            <person name="Daniel R."/>
        </authorList>
    </citation>
    <scope>NUCLEOTIDE SEQUENCE [LARGE SCALE GENOMIC DNA]</scope>
    <source>
        <strain evidence="2 3">KCTC 22803</strain>
    </source>
</reference>
<proteinExistence type="predicted"/>
<keyword evidence="1" id="KW-0732">Signal</keyword>
<organism evidence="2 3">
    <name type="scientific">Paracoccus fistulariae</name>
    <dbReference type="NCBI Taxonomy" id="658446"/>
    <lineage>
        <taxon>Bacteria</taxon>
        <taxon>Pseudomonadati</taxon>
        <taxon>Pseudomonadota</taxon>
        <taxon>Alphaproteobacteria</taxon>
        <taxon>Rhodobacterales</taxon>
        <taxon>Paracoccaceae</taxon>
        <taxon>Paracoccus</taxon>
    </lineage>
</organism>
<evidence type="ECO:0000313" key="2">
    <source>
        <dbReference type="EMBL" id="WCR06953.1"/>
    </source>
</evidence>
<evidence type="ECO:0000313" key="3">
    <source>
        <dbReference type="Proteomes" id="UP001219349"/>
    </source>
</evidence>
<name>A0ABY7SK58_9RHOB</name>
<protein>
    <submittedName>
        <fullName evidence="2">Uncharacterized protein</fullName>
    </submittedName>
</protein>
<gene>
    <name evidence="2" type="ORF">JHX87_16020</name>
</gene>
<feature type="signal peptide" evidence="1">
    <location>
        <begin position="1"/>
        <end position="20"/>
    </location>
</feature>
<evidence type="ECO:0000256" key="1">
    <source>
        <dbReference type="SAM" id="SignalP"/>
    </source>
</evidence>
<feature type="chain" id="PRO_5046998460" evidence="1">
    <location>
        <begin position="21"/>
        <end position="83"/>
    </location>
</feature>
<dbReference type="EMBL" id="CP067136">
    <property type="protein sequence ID" value="WCR06953.1"/>
    <property type="molecule type" value="Genomic_DNA"/>
</dbReference>
<dbReference type="RefSeq" id="WP_271883824.1">
    <property type="nucleotide sequence ID" value="NZ_CP067136.1"/>
</dbReference>
<dbReference type="Proteomes" id="UP001219349">
    <property type="component" value="Chromosome"/>
</dbReference>
<sequence>MKRFAIALTALTLTAGSVAAAPAGADNERPEAFPTRIEAAQAVTVDAGTVLTQAELDRSGLKADTQLSITDFSGEKPVDTYTR</sequence>
<keyword evidence="3" id="KW-1185">Reference proteome</keyword>
<accession>A0ABY7SK58</accession>